<dbReference type="InterPro" id="IPR000277">
    <property type="entry name" value="Cys/Met-Metab_PyrdxlP-dep_enz"/>
</dbReference>
<feature type="region of interest" description="Disordered" evidence="10">
    <location>
        <begin position="59"/>
        <end position="85"/>
    </location>
</feature>
<evidence type="ECO:0000256" key="4">
    <source>
        <dbReference type="ARBA" id="ARBA00012085"/>
    </source>
</evidence>
<proteinExistence type="inferred from homology"/>
<dbReference type="RefSeq" id="XP_002292684.1">
    <property type="nucleotide sequence ID" value="XM_002292648.1"/>
</dbReference>
<feature type="compositionally biased region" description="Pro residues" evidence="10">
    <location>
        <begin position="1"/>
        <end position="10"/>
    </location>
</feature>
<protein>
    <recommendedName>
        <fullName evidence="4">cystathionine gamma-lyase</fullName>
        <ecNumber evidence="4">4.4.1.1</ecNumber>
    </recommendedName>
    <alternativeName>
        <fullName evidence="7">Gamma-cystathionase</fullName>
    </alternativeName>
</protein>
<dbReference type="OMA" id="YGGMITF"/>
<dbReference type="FunFam" id="3.40.640.10:FF:000198">
    <property type="entry name" value="Dubious cystathionine gamma-lyase"/>
    <property type="match status" value="1"/>
</dbReference>
<dbReference type="EC" id="4.4.1.1" evidence="4"/>
<evidence type="ECO:0000256" key="1">
    <source>
        <dbReference type="ARBA" id="ARBA00001933"/>
    </source>
</evidence>
<dbReference type="InterPro" id="IPR015421">
    <property type="entry name" value="PyrdxlP-dep_Trfase_major"/>
</dbReference>
<keyword evidence="6" id="KW-0028">Amino-acid biosynthesis</keyword>
<dbReference type="PIRSF" id="PIRSF001434">
    <property type="entry name" value="CGS"/>
    <property type="match status" value="1"/>
</dbReference>
<dbReference type="Pfam" id="PF01053">
    <property type="entry name" value="Cys_Met_Meta_PP"/>
    <property type="match status" value="1"/>
</dbReference>
<organism evidence="11 12">
    <name type="scientific">Thalassiosira pseudonana</name>
    <name type="common">Marine diatom</name>
    <name type="synonym">Cyclotella nana</name>
    <dbReference type="NCBI Taxonomy" id="35128"/>
    <lineage>
        <taxon>Eukaryota</taxon>
        <taxon>Sar</taxon>
        <taxon>Stramenopiles</taxon>
        <taxon>Ochrophyta</taxon>
        <taxon>Bacillariophyta</taxon>
        <taxon>Coscinodiscophyceae</taxon>
        <taxon>Thalassiosirophycidae</taxon>
        <taxon>Thalassiosirales</taxon>
        <taxon>Thalassiosiraceae</taxon>
        <taxon>Thalassiosira</taxon>
    </lineage>
</organism>
<dbReference type="GO" id="GO:0019343">
    <property type="term" value="P:cysteine biosynthetic process via cystathionine"/>
    <property type="evidence" value="ECO:0000318"/>
    <property type="project" value="GO_Central"/>
</dbReference>
<dbReference type="InterPro" id="IPR015424">
    <property type="entry name" value="PyrdxlP-dep_Trfase"/>
</dbReference>
<dbReference type="Proteomes" id="UP000001449">
    <property type="component" value="Chromosome 10"/>
</dbReference>
<dbReference type="AlphaFoldDB" id="B8C9L7"/>
<dbReference type="PANTHER" id="PTHR11808">
    <property type="entry name" value="TRANS-SULFURATION ENZYME FAMILY MEMBER"/>
    <property type="match status" value="1"/>
</dbReference>
<evidence type="ECO:0000313" key="11">
    <source>
        <dbReference type="EMBL" id="EED89880.1"/>
    </source>
</evidence>
<evidence type="ECO:0000256" key="9">
    <source>
        <dbReference type="RuleBase" id="RU362118"/>
    </source>
</evidence>
<comment type="similarity">
    <text evidence="3 9">Belongs to the trans-sulfuration enzymes family.</text>
</comment>
<reference evidence="11 12" key="1">
    <citation type="journal article" date="2004" name="Science">
        <title>The genome of the diatom Thalassiosira pseudonana: ecology, evolution, and metabolism.</title>
        <authorList>
            <person name="Armbrust E.V."/>
            <person name="Berges J.A."/>
            <person name="Bowler C."/>
            <person name="Green B.R."/>
            <person name="Martinez D."/>
            <person name="Putnam N.H."/>
            <person name="Zhou S."/>
            <person name="Allen A.E."/>
            <person name="Apt K.E."/>
            <person name="Bechner M."/>
            <person name="Brzezinski M.A."/>
            <person name="Chaal B.K."/>
            <person name="Chiovitti A."/>
            <person name="Davis A.K."/>
            <person name="Demarest M.S."/>
            <person name="Detter J.C."/>
            <person name="Glavina T."/>
            <person name="Goodstein D."/>
            <person name="Hadi M.Z."/>
            <person name="Hellsten U."/>
            <person name="Hildebrand M."/>
            <person name="Jenkins B.D."/>
            <person name="Jurka J."/>
            <person name="Kapitonov V.V."/>
            <person name="Kroger N."/>
            <person name="Lau W.W."/>
            <person name="Lane T.W."/>
            <person name="Larimer F.W."/>
            <person name="Lippmeier J.C."/>
            <person name="Lucas S."/>
            <person name="Medina M."/>
            <person name="Montsant A."/>
            <person name="Obornik M."/>
            <person name="Parker M.S."/>
            <person name="Palenik B."/>
            <person name="Pazour G.J."/>
            <person name="Richardson P.M."/>
            <person name="Rynearson T.A."/>
            <person name="Saito M.A."/>
            <person name="Schwartz D.C."/>
            <person name="Thamatrakoln K."/>
            <person name="Valentin K."/>
            <person name="Vardi A."/>
            <person name="Wilkerson F.P."/>
            <person name="Rokhsar D.S."/>
        </authorList>
    </citation>
    <scope>NUCLEOTIDE SEQUENCE [LARGE SCALE GENOMIC DNA]</scope>
    <source>
        <strain evidence="11 12">CCMP1335</strain>
    </source>
</reference>
<dbReference type="PANTHER" id="PTHR11808:SF15">
    <property type="entry name" value="CYSTATHIONINE GAMMA-LYASE"/>
    <property type="match status" value="1"/>
</dbReference>
<comment type="cofactor">
    <cofactor evidence="1 9">
        <name>pyridoxal 5'-phosphate</name>
        <dbReference type="ChEBI" id="CHEBI:597326"/>
    </cofactor>
</comment>
<evidence type="ECO:0000313" key="12">
    <source>
        <dbReference type="Proteomes" id="UP000001449"/>
    </source>
</evidence>
<evidence type="ECO:0000256" key="5">
    <source>
        <dbReference type="ARBA" id="ARBA00022898"/>
    </source>
</evidence>
<evidence type="ECO:0000256" key="2">
    <source>
        <dbReference type="ARBA" id="ARBA00005038"/>
    </source>
</evidence>
<dbReference type="PaxDb" id="35128-Thaps269520"/>
<dbReference type="GeneID" id="7446872"/>
<dbReference type="GO" id="GO:0019346">
    <property type="term" value="P:transsulfuration"/>
    <property type="evidence" value="ECO:0000318"/>
    <property type="project" value="GO_Central"/>
</dbReference>
<evidence type="ECO:0000256" key="10">
    <source>
        <dbReference type="SAM" id="MobiDB-lite"/>
    </source>
</evidence>
<reference evidence="11 12" key="2">
    <citation type="journal article" date="2008" name="Nature">
        <title>The Phaeodactylum genome reveals the evolutionary history of diatom genomes.</title>
        <authorList>
            <person name="Bowler C."/>
            <person name="Allen A.E."/>
            <person name="Badger J.H."/>
            <person name="Grimwood J."/>
            <person name="Jabbari K."/>
            <person name="Kuo A."/>
            <person name="Maheswari U."/>
            <person name="Martens C."/>
            <person name="Maumus F."/>
            <person name="Otillar R.P."/>
            <person name="Rayko E."/>
            <person name="Salamov A."/>
            <person name="Vandepoele K."/>
            <person name="Beszteri B."/>
            <person name="Gruber A."/>
            <person name="Heijde M."/>
            <person name="Katinka M."/>
            <person name="Mock T."/>
            <person name="Valentin K."/>
            <person name="Verret F."/>
            <person name="Berges J.A."/>
            <person name="Brownlee C."/>
            <person name="Cadoret J.P."/>
            <person name="Chiovitti A."/>
            <person name="Choi C.J."/>
            <person name="Coesel S."/>
            <person name="De Martino A."/>
            <person name="Detter J.C."/>
            <person name="Durkin C."/>
            <person name="Falciatore A."/>
            <person name="Fournet J."/>
            <person name="Haruta M."/>
            <person name="Huysman M.J."/>
            <person name="Jenkins B.D."/>
            <person name="Jiroutova K."/>
            <person name="Jorgensen R.E."/>
            <person name="Joubert Y."/>
            <person name="Kaplan A."/>
            <person name="Kroger N."/>
            <person name="Kroth P.G."/>
            <person name="La Roche J."/>
            <person name="Lindquist E."/>
            <person name="Lommer M."/>
            <person name="Martin-Jezequel V."/>
            <person name="Lopez P.J."/>
            <person name="Lucas S."/>
            <person name="Mangogna M."/>
            <person name="McGinnis K."/>
            <person name="Medlin L.K."/>
            <person name="Montsant A."/>
            <person name="Oudot-Le Secq M.P."/>
            <person name="Napoli C."/>
            <person name="Obornik M."/>
            <person name="Parker M.S."/>
            <person name="Petit J.L."/>
            <person name="Porcel B.M."/>
            <person name="Poulsen N."/>
            <person name="Robison M."/>
            <person name="Rychlewski L."/>
            <person name="Rynearson T.A."/>
            <person name="Schmutz J."/>
            <person name="Shapiro H."/>
            <person name="Siaut M."/>
            <person name="Stanley M."/>
            <person name="Sussman M.R."/>
            <person name="Taylor A.R."/>
            <person name="Vardi A."/>
            <person name="von Dassow P."/>
            <person name="Vyverman W."/>
            <person name="Willis A."/>
            <person name="Wyrwicz L.S."/>
            <person name="Rokhsar D.S."/>
            <person name="Weissenbach J."/>
            <person name="Armbrust E.V."/>
            <person name="Green B.R."/>
            <person name="Van de Peer Y."/>
            <person name="Grigoriev I.V."/>
        </authorList>
    </citation>
    <scope>NUCLEOTIDE SEQUENCE [LARGE SCALE GENOMIC DNA]</scope>
    <source>
        <strain evidence="11 12">CCMP1335</strain>
    </source>
</reference>
<dbReference type="SUPFAM" id="SSF53383">
    <property type="entry name" value="PLP-dependent transferases"/>
    <property type="match status" value="1"/>
</dbReference>
<evidence type="ECO:0000256" key="8">
    <source>
        <dbReference type="PIRSR" id="PIRSR001434-2"/>
    </source>
</evidence>
<gene>
    <name evidence="11" type="primary">CGL1</name>
    <name evidence="11" type="ORF">THAPSDRAFT_269520</name>
</gene>
<dbReference type="GO" id="GO:0030170">
    <property type="term" value="F:pyridoxal phosphate binding"/>
    <property type="evidence" value="ECO:0000318"/>
    <property type="project" value="GO_Central"/>
</dbReference>
<feature type="region of interest" description="Disordered" evidence="10">
    <location>
        <begin position="1"/>
        <end position="33"/>
    </location>
</feature>
<dbReference type="InterPro" id="IPR015422">
    <property type="entry name" value="PyrdxlP-dep_Trfase_small"/>
</dbReference>
<dbReference type="GO" id="GO:0005737">
    <property type="term" value="C:cytoplasm"/>
    <property type="evidence" value="ECO:0000318"/>
    <property type="project" value="GO_Central"/>
</dbReference>
<evidence type="ECO:0000256" key="3">
    <source>
        <dbReference type="ARBA" id="ARBA00009077"/>
    </source>
</evidence>
<sequence length="456" mass="49667">MASSSSPPPASSDYVSHQRPPLTPSEAGRAAYEMRNQLERQDRDAIPLSMSTILSHAGLSTTNSAHDGSRTTRHHNAPLSPPIELATTYERPPDGDYGEEGLIYSRICNPTRALLEEVVGRLEVTSDPSCFAFSSGMAAVASLILAHKSPVKMLIPSDIYHGIPTQLHSALNDHGIVHETVDMTNCDEVRQRVRKHMERENESGGSLIVWIETPSNPLCQVTDIRGVCDVVRELQAITTVVDSTWAPPCITQPLLLGADAVLHSGTKYLGGHSDVLLGIVSSSPFNSNGKWLSHRLASVQKSVGAVASPLECWLTMRGLRTLHLRVERQCQTAMQLANFLEENGSVLKVHYPGLKSHPQHEVATRQMVGKNTRMLSFEMESESSAMAVAGALRTIVRATSLGGTETLIEHRASIEPPERRTSPPGLLRLSVGLEDVDDLKRDLEVALSVALESNRN</sequence>
<dbReference type="InParanoid" id="B8C9L7"/>
<dbReference type="HOGENOM" id="CLU_018986_2_3_1"/>
<dbReference type="GO" id="GO:0004123">
    <property type="term" value="F:cystathionine gamma-lyase activity"/>
    <property type="evidence" value="ECO:0000318"/>
    <property type="project" value="GO_Central"/>
</dbReference>
<keyword evidence="12" id="KW-1185">Reference proteome</keyword>
<accession>B8C9L7</accession>
<keyword evidence="5 8" id="KW-0663">Pyridoxal phosphate</keyword>
<feature type="modified residue" description="N6-(pyridoxal phosphate)lysine" evidence="8">
    <location>
        <position position="267"/>
    </location>
</feature>
<dbReference type="Gene3D" id="3.40.640.10">
    <property type="entry name" value="Type I PLP-dependent aspartate aminotransferase-like (Major domain)"/>
    <property type="match status" value="1"/>
</dbReference>
<evidence type="ECO:0000256" key="6">
    <source>
        <dbReference type="ARBA" id="ARBA00023192"/>
    </source>
</evidence>
<dbReference type="eggNOG" id="KOG0053">
    <property type="taxonomic scope" value="Eukaryota"/>
</dbReference>
<name>B8C9L7_THAPS</name>
<dbReference type="STRING" id="35128.B8C9L7"/>
<comment type="pathway">
    <text evidence="2">Amino-acid biosynthesis; L-cysteine biosynthesis; L-cysteine from L-homocysteine and L-serine: step 2/2.</text>
</comment>
<evidence type="ECO:0000256" key="7">
    <source>
        <dbReference type="ARBA" id="ARBA00029853"/>
    </source>
</evidence>
<keyword evidence="6" id="KW-0198">Cysteine biosynthesis</keyword>
<dbReference type="KEGG" id="tps:THAPSDRAFT_269520"/>
<dbReference type="EMBL" id="CM000646">
    <property type="protein sequence ID" value="EED89880.1"/>
    <property type="molecule type" value="Genomic_DNA"/>
</dbReference>
<dbReference type="Gene3D" id="3.90.1150.10">
    <property type="entry name" value="Aspartate Aminotransferase, domain 1"/>
    <property type="match status" value="1"/>
</dbReference>